<accession>A0A645G393</accession>
<evidence type="ECO:0000256" key="1">
    <source>
        <dbReference type="SAM" id="MobiDB-lite"/>
    </source>
</evidence>
<gene>
    <name evidence="2" type="ORF">SDC9_167667</name>
</gene>
<dbReference type="EMBL" id="VSSQ01068000">
    <property type="protein sequence ID" value="MPN20289.1"/>
    <property type="molecule type" value="Genomic_DNA"/>
</dbReference>
<proteinExistence type="predicted"/>
<name>A0A645G393_9ZZZZ</name>
<organism evidence="2">
    <name type="scientific">bioreactor metagenome</name>
    <dbReference type="NCBI Taxonomy" id="1076179"/>
    <lineage>
        <taxon>unclassified sequences</taxon>
        <taxon>metagenomes</taxon>
        <taxon>ecological metagenomes</taxon>
    </lineage>
</organism>
<protein>
    <submittedName>
        <fullName evidence="2">Uncharacterized protein</fullName>
    </submittedName>
</protein>
<dbReference type="AlphaFoldDB" id="A0A645G393"/>
<evidence type="ECO:0000313" key="2">
    <source>
        <dbReference type="EMBL" id="MPN20289.1"/>
    </source>
</evidence>
<feature type="region of interest" description="Disordered" evidence="1">
    <location>
        <begin position="21"/>
        <end position="41"/>
    </location>
</feature>
<sequence>MAIAARLVVSESGDILSPITAPATIAPSTGGSGTSSPMAIPMRATPAVPAEVQDEPVAMDNTEQINREHSIRNFGFIMYIP</sequence>
<reference evidence="2" key="1">
    <citation type="submission" date="2019-08" db="EMBL/GenBank/DDBJ databases">
        <authorList>
            <person name="Kucharzyk K."/>
            <person name="Murdoch R.W."/>
            <person name="Higgins S."/>
            <person name="Loffler F."/>
        </authorList>
    </citation>
    <scope>NUCLEOTIDE SEQUENCE</scope>
</reference>
<comment type="caution">
    <text evidence="2">The sequence shown here is derived from an EMBL/GenBank/DDBJ whole genome shotgun (WGS) entry which is preliminary data.</text>
</comment>